<dbReference type="AlphaFoldDB" id="A0A7W9W466"/>
<dbReference type="RefSeq" id="WP_184192732.1">
    <property type="nucleotide sequence ID" value="NZ_JACHGW010000001.1"/>
</dbReference>
<proteinExistence type="inferred from homology"/>
<dbReference type="InterPro" id="IPR002068">
    <property type="entry name" value="A-crystallin/Hsp20_dom"/>
</dbReference>
<evidence type="ECO:0000313" key="6">
    <source>
        <dbReference type="Proteomes" id="UP000520814"/>
    </source>
</evidence>
<comment type="similarity">
    <text evidence="1 2">Belongs to the small heat shock protein (HSP20) family.</text>
</comment>
<feature type="domain" description="CS" evidence="4">
    <location>
        <begin position="41"/>
        <end position="144"/>
    </location>
</feature>
<dbReference type="PROSITE" id="PS01031">
    <property type="entry name" value="SHSP"/>
    <property type="match status" value="1"/>
</dbReference>
<sequence length="150" mass="16987">MSIVRYDNPARTLDKLFYFDPFTEFARAFGQPATSTPAPSPWSPAVDVAETEDAITLHVELPGMKLEELDIELTGDTLTLRGERQRVKEEQKDNFVRVERSYGRFQRSFTLATPIQHDKVSAAYRDGILEITLPKSEETKPRKIAVTAEA</sequence>
<accession>A0A7W9W466</accession>
<name>A0A7W9W466_ARMRO</name>
<dbReference type="PROSITE" id="PS51203">
    <property type="entry name" value="CS"/>
    <property type="match status" value="1"/>
</dbReference>
<dbReference type="Gene3D" id="2.60.40.790">
    <property type="match status" value="1"/>
</dbReference>
<organism evidence="5 6">
    <name type="scientific">Armatimonas rosea</name>
    <dbReference type="NCBI Taxonomy" id="685828"/>
    <lineage>
        <taxon>Bacteria</taxon>
        <taxon>Bacillati</taxon>
        <taxon>Armatimonadota</taxon>
        <taxon>Armatimonadia</taxon>
        <taxon>Armatimonadales</taxon>
        <taxon>Armatimonadaceae</taxon>
        <taxon>Armatimonas</taxon>
    </lineage>
</organism>
<comment type="caution">
    <text evidence="5">The sequence shown here is derived from an EMBL/GenBank/DDBJ whole genome shotgun (WGS) entry which is preliminary data.</text>
</comment>
<dbReference type="InterPro" id="IPR007052">
    <property type="entry name" value="CS_dom"/>
</dbReference>
<evidence type="ECO:0000259" key="3">
    <source>
        <dbReference type="PROSITE" id="PS01031"/>
    </source>
</evidence>
<evidence type="ECO:0000259" key="4">
    <source>
        <dbReference type="PROSITE" id="PS51203"/>
    </source>
</evidence>
<feature type="domain" description="SHSP" evidence="3">
    <location>
        <begin position="37"/>
        <end position="149"/>
    </location>
</feature>
<dbReference type="CDD" id="cd06464">
    <property type="entry name" value="ACD_sHsps-like"/>
    <property type="match status" value="1"/>
</dbReference>
<protein>
    <submittedName>
        <fullName evidence="5">HSP20 family protein</fullName>
    </submittedName>
</protein>
<reference evidence="5 6" key="1">
    <citation type="submission" date="2020-08" db="EMBL/GenBank/DDBJ databases">
        <title>Genomic Encyclopedia of Type Strains, Phase IV (KMG-IV): sequencing the most valuable type-strain genomes for metagenomic binning, comparative biology and taxonomic classification.</title>
        <authorList>
            <person name="Goeker M."/>
        </authorList>
    </citation>
    <scope>NUCLEOTIDE SEQUENCE [LARGE SCALE GENOMIC DNA]</scope>
    <source>
        <strain evidence="5 6">DSM 23562</strain>
    </source>
</reference>
<dbReference type="InterPro" id="IPR008978">
    <property type="entry name" value="HSP20-like_chaperone"/>
</dbReference>
<dbReference type="InterPro" id="IPR031107">
    <property type="entry name" value="Small_HSP"/>
</dbReference>
<evidence type="ECO:0000256" key="1">
    <source>
        <dbReference type="PROSITE-ProRule" id="PRU00285"/>
    </source>
</evidence>
<dbReference type="PANTHER" id="PTHR11527">
    <property type="entry name" value="HEAT-SHOCK PROTEIN 20 FAMILY MEMBER"/>
    <property type="match status" value="1"/>
</dbReference>
<dbReference type="EMBL" id="JACHGW010000001">
    <property type="protein sequence ID" value="MBB6049114.1"/>
    <property type="molecule type" value="Genomic_DNA"/>
</dbReference>
<dbReference type="SUPFAM" id="SSF49764">
    <property type="entry name" value="HSP20-like chaperones"/>
    <property type="match status" value="1"/>
</dbReference>
<evidence type="ECO:0000256" key="2">
    <source>
        <dbReference type="RuleBase" id="RU003616"/>
    </source>
</evidence>
<dbReference type="Proteomes" id="UP000520814">
    <property type="component" value="Unassembled WGS sequence"/>
</dbReference>
<evidence type="ECO:0000313" key="5">
    <source>
        <dbReference type="EMBL" id="MBB6049114.1"/>
    </source>
</evidence>
<gene>
    <name evidence="5" type="ORF">HNQ39_000876</name>
</gene>
<keyword evidence="6" id="KW-1185">Reference proteome</keyword>
<dbReference type="Pfam" id="PF00011">
    <property type="entry name" value="HSP20"/>
    <property type="match status" value="1"/>
</dbReference>